<keyword evidence="2" id="KW-1185">Reference proteome</keyword>
<evidence type="ECO:0008006" key="3">
    <source>
        <dbReference type="Google" id="ProtNLM"/>
    </source>
</evidence>
<name>A0ABQ4D913_9CELL</name>
<dbReference type="Proteomes" id="UP000618382">
    <property type="component" value="Unassembled WGS sequence"/>
</dbReference>
<evidence type="ECO:0000313" key="2">
    <source>
        <dbReference type="Proteomes" id="UP000618382"/>
    </source>
</evidence>
<sequence>MVLADSSKLGRRLFAQVAALGRADYLVTDAAPPPDLAAALDVAGVQVLTPDAPRPAR</sequence>
<dbReference type="EMBL" id="BONN01000003">
    <property type="protein sequence ID" value="GIG32216.1"/>
    <property type="molecule type" value="Genomic_DNA"/>
</dbReference>
<comment type="caution">
    <text evidence="1">The sequence shown here is derived from an EMBL/GenBank/DDBJ whole genome shotgun (WGS) entry which is preliminary data.</text>
</comment>
<organism evidence="1 2">
    <name type="scientific">Cellulomonas oligotrophica</name>
    <dbReference type="NCBI Taxonomy" id="931536"/>
    <lineage>
        <taxon>Bacteria</taxon>
        <taxon>Bacillati</taxon>
        <taxon>Actinomycetota</taxon>
        <taxon>Actinomycetes</taxon>
        <taxon>Micrococcales</taxon>
        <taxon>Cellulomonadaceae</taxon>
        <taxon>Cellulomonas</taxon>
    </lineage>
</organism>
<evidence type="ECO:0000313" key="1">
    <source>
        <dbReference type="EMBL" id="GIG32216.1"/>
    </source>
</evidence>
<protein>
    <recommendedName>
        <fullName evidence="3">DeoR C-terminal sensor domain-containing protein</fullName>
    </recommendedName>
</protein>
<gene>
    <name evidence="1" type="ORF">Col01nite_13750</name>
</gene>
<reference evidence="1 2" key="1">
    <citation type="submission" date="2021-01" db="EMBL/GenBank/DDBJ databases">
        <title>Whole genome shotgun sequence of Cellulomonas oligotrophica NBRC 109435.</title>
        <authorList>
            <person name="Komaki H."/>
            <person name="Tamura T."/>
        </authorList>
    </citation>
    <scope>NUCLEOTIDE SEQUENCE [LARGE SCALE GENOMIC DNA]</scope>
    <source>
        <strain evidence="1 2">NBRC 109435</strain>
    </source>
</reference>
<proteinExistence type="predicted"/>
<accession>A0ABQ4D913</accession>